<name>A0A699IQ55_TANCI</name>
<feature type="non-terminal residue" evidence="1">
    <location>
        <position position="1"/>
    </location>
</feature>
<keyword evidence="1" id="KW-0695">RNA-directed DNA polymerase</keyword>
<dbReference type="EMBL" id="BKCJ010331840">
    <property type="protein sequence ID" value="GEZ84812.1"/>
    <property type="molecule type" value="Genomic_DNA"/>
</dbReference>
<keyword evidence="1" id="KW-0808">Transferase</keyword>
<dbReference type="GO" id="GO:0003964">
    <property type="term" value="F:RNA-directed DNA polymerase activity"/>
    <property type="evidence" value="ECO:0007669"/>
    <property type="project" value="UniProtKB-KW"/>
</dbReference>
<comment type="caution">
    <text evidence="1">The sequence shown here is derived from an EMBL/GenBank/DDBJ whole genome shotgun (WGS) entry which is preliminary data.</text>
</comment>
<organism evidence="1">
    <name type="scientific">Tanacetum cinerariifolium</name>
    <name type="common">Dalmatian daisy</name>
    <name type="synonym">Chrysanthemum cinerariifolium</name>
    <dbReference type="NCBI Taxonomy" id="118510"/>
    <lineage>
        <taxon>Eukaryota</taxon>
        <taxon>Viridiplantae</taxon>
        <taxon>Streptophyta</taxon>
        <taxon>Embryophyta</taxon>
        <taxon>Tracheophyta</taxon>
        <taxon>Spermatophyta</taxon>
        <taxon>Magnoliopsida</taxon>
        <taxon>eudicotyledons</taxon>
        <taxon>Gunneridae</taxon>
        <taxon>Pentapetalae</taxon>
        <taxon>asterids</taxon>
        <taxon>campanulids</taxon>
        <taxon>Asterales</taxon>
        <taxon>Asteraceae</taxon>
        <taxon>Asteroideae</taxon>
        <taxon>Anthemideae</taxon>
        <taxon>Anthemidinae</taxon>
        <taxon>Tanacetum</taxon>
    </lineage>
</organism>
<gene>
    <name evidence="1" type="ORF">Tci_556785</name>
</gene>
<accession>A0A699IQ55</accession>
<protein>
    <submittedName>
        <fullName evidence="1">RNA-directed DNA polymerase, eukaryota, reverse transcriptase zinc-binding domain protein</fullName>
    </submittedName>
</protein>
<evidence type="ECO:0000313" key="1">
    <source>
        <dbReference type="EMBL" id="GEZ84812.1"/>
    </source>
</evidence>
<proteinExistence type="predicted"/>
<reference evidence="1" key="1">
    <citation type="journal article" date="2019" name="Sci. Rep.">
        <title>Draft genome of Tanacetum cinerariifolium, the natural source of mosquito coil.</title>
        <authorList>
            <person name="Yamashiro T."/>
            <person name="Shiraishi A."/>
            <person name="Satake H."/>
            <person name="Nakayama K."/>
        </authorList>
    </citation>
    <scope>NUCLEOTIDE SEQUENCE</scope>
</reference>
<keyword evidence="1" id="KW-0548">Nucleotidyltransferase</keyword>
<dbReference type="AlphaFoldDB" id="A0A699IQ55"/>
<sequence>WRNIVELQRLPNNNNIWSIVRKLMFDAVVYYIWQKEIIGSSERRREMKRLVQTIKEIIQLRIAVFEVKGSKAVREVEARWNVQIQKRKNRTVG</sequence>